<dbReference type="EMBL" id="JADBEB010000001">
    <property type="protein sequence ID" value="MBE1486419.1"/>
    <property type="molecule type" value="Genomic_DNA"/>
</dbReference>
<reference evidence="1" key="1">
    <citation type="submission" date="2020-10" db="EMBL/GenBank/DDBJ databases">
        <title>Sequencing the genomes of 1000 actinobacteria strains.</title>
        <authorList>
            <person name="Klenk H.-P."/>
        </authorList>
    </citation>
    <scope>NUCLEOTIDE SEQUENCE</scope>
    <source>
        <strain evidence="1">DSM 46832</strain>
    </source>
</reference>
<dbReference type="AlphaFoldDB" id="A0A927R4D3"/>
<protein>
    <submittedName>
        <fullName evidence="1">Uncharacterized protein</fullName>
    </submittedName>
</protein>
<dbReference type="Proteomes" id="UP000649753">
    <property type="component" value="Unassembled WGS sequence"/>
</dbReference>
<dbReference type="RefSeq" id="WP_192766444.1">
    <property type="nucleotide sequence ID" value="NZ_JADBEB010000001.1"/>
</dbReference>
<organism evidence="1 2">
    <name type="scientific">Plantactinospora soyae</name>
    <dbReference type="NCBI Taxonomy" id="1544732"/>
    <lineage>
        <taxon>Bacteria</taxon>
        <taxon>Bacillati</taxon>
        <taxon>Actinomycetota</taxon>
        <taxon>Actinomycetes</taxon>
        <taxon>Micromonosporales</taxon>
        <taxon>Micromonosporaceae</taxon>
        <taxon>Plantactinospora</taxon>
    </lineage>
</organism>
<keyword evidence="2" id="KW-1185">Reference proteome</keyword>
<name>A0A927R4D3_9ACTN</name>
<sequence>MDAWARWRADRWIERLHQGGGRCTECGRRGGCLALLAVVRRKMARSRAWG</sequence>
<evidence type="ECO:0000313" key="2">
    <source>
        <dbReference type="Proteomes" id="UP000649753"/>
    </source>
</evidence>
<accession>A0A927R4D3</accession>
<comment type="caution">
    <text evidence="1">The sequence shown here is derived from an EMBL/GenBank/DDBJ whole genome shotgun (WGS) entry which is preliminary data.</text>
</comment>
<evidence type="ECO:0000313" key="1">
    <source>
        <dbReference type="EMBL" id="MBE1486419.1"/>
    </source>
</evidence>
<gene>
    <name evidence="1" type="ORF">H4W31_002057</name>
</gene>
<proteinExistence type="predicted"/>